<feature type="compositionally biased region" description="Low complexity" evidence="1">
    <location>
        <begin position="131"/>
        <end position="157"/>
    </location>
</feature>
<dbReference type="AlphaFoldDB" id="A0AAV1PDU4"/>
<dbReference type="Proteomes" id="UP001314229">
    <property type="component" value="Unassembled WGS sequence"/>
</dbReference>
<feature type="region of interest" description="Disordered" evidence="1">
    <location>
        <begin position="131"/>
        <end position="167"/>
    </location>
</feature>
<comment type="caution">
    <text evidence="2">The sequence shown here is derived from an EMBL/GenBank/DDBJ whole genome shotgun (WGS) entry which is preliminary data.</text>
</comment>
<protein>
    <submittedName>
        <fullName evidence="2">Spermatogenesis-associated protein 16-like isoform X5</fullName>
    </submittedName>
</protein>
<organism evidence="2 3">
    <name type="scientific">Scomber scombrus</name>
    <name type="common">Atlantic mackerel</name>
    <name type="synonym">Scomber vernalis</name>
    <dbReference type="NCBI Taxonomy" id="13677"/>
    <lineage>
        <taxon>Eukaryota</taxon>
        <taxon>Metazoa</taxon>
        <taxon>Chordata</taxon>
        <taxon>Craniata</taxon>
        <taxon>Vertebrata</taxon>
        <taxon>Euteleostomi</taxon>
        <taxon>Actinopterygii</taxon>
        <taxon>Neopterygii</taxon>
        <taxon>Teleostei</taxon>
        <taxon>Neoteleostei</taxon>
        <taxon>Acanthomorphata</taxon>
        <taxon>Pelagiaria</taxon>
        <taxon>Scombriformes</taxon>
        <taxon>Scombridae</taxon>
        <taxon>Scomber</taxon>
    </lineage>
</organism>
<proteinExistence type="predicted"/>
<dbReference type="InterPro" id="IPR029161">
    <property type="entry name" value="SPATA16"/>
</dbReference>
<feature type="compositionally biased region" description="Basic and acidic residues" evidence="1">
    <location>
        <begin position="46"/>
        <end position="81"/>
    </location>
</feature>
<feature type="region of interest" description="Disordered" evidence="1">
    <location>
        <begin position="1"/>
        <end position="93"/>
    </location>
</feature>
<dbReference type="GO" id="GO:0007283">
    <property type="term" value="P:spermatogenesis"/>
    <property type="evidence" value="ECO:0007669"/>
    <property type="project" value="InterPro"/>
</dbReference>
<dbReference type="EMBL" id="CAWUFR010000141">
    <property type="protein sequence ID" value="CAK6969720.1"/>
    <property type="molecule type" value="Genomic_DNA"/>
</dbReference>
<accession>A0AAV1PDU4</accession>
<evidence type="ECO:0000256" key="1">
    <source>
        <dbReference type="SAM" id="MobiDB-lite"/>
    </source>
</evidence>
<keyword evidence="3" id="KW-1185">Reference proteome</keyword>
<name>A0AAV1PDU4_SCOSC</name>
<dbReference type="Pfam" id="PF15015">
    <property type="entry name" value="NYD-SP12_N"/>
    <property type="match status" value="1"/>
</dbReference>
<reference evidence="2 3" key="1">
    <citation type="submission" date="2024-01" db="EMBL/GenBank/DDBJ databases">
        <authorList>
            <person name="Alioto T."/>
            <person name="Alioto T."/>
            <person name="Gomez Garrido J."/>
        </authorList>
    </citation>
    <scope>NUCLEOTIDE SEQUENCE [LARGE SCALE GENOMIC DNA]</scope>
</reference>
<gene>
    <name evidence="2" type="ORF">FSCOSCO3_A006521</name>
</gene>
<sequence>MDRGPENTNLEVDQKMTRHKRTADPDTDQRTKFCRASPTTSAQTDSTERRDKRLKRRIDVTQERKDEQKKPARDDKGRNRNEPTPSRSELTCPPRQWISLKRILNVENSLVFGMEMLPAFSKTSHCFSSSSSSSSSLPASLPSHTASSSSLSVSQAHKSMDQRHGPNLSFLPPIDKGLFALLRDANFYCGTKAYTTAVGSLNTALQLVSKGHVLNDMRRADPDDINLVISNIQARLVVCYLRMKKPLLALEHGHRSALTADWLYCLLGGTERHISTQLKLYWQAMLFEAQTKVKDIVSVMYTSNTGVVTNKDISQAEETFVKHHPTFTDFIFTGVFRLKFCIIQFN</sequence>
<feature type="compositionally biased region" description="Basic and acidic residues" evidence="1">
    <location>
        <begin position="12"/>
        <end position="31"/>
    </location>
</feature>
<evidence type="ECO:0000313" key="3">
    <source>
        <dbReference type="Proteomes" id="UP001314229"/>
    </source>
</evidence>
<dbReference type="PANTHER" id="PTHR47228:SF1">
    <property type="entry name" value="SPERMATOGENESIS-ASSOCIATED PROTEIN 16"/>
    <property type="match status" value="1"/>
</dbReference>
<dbReference type="PANTHER" id="PTHR47228">
    <property type="entry name" value="SPERMATOGENESIS-ASSOCIATED PROTEIN 16"/>
    <property type="match status" value="1"/>
</dbReference>
<evidence type="ECO:0000313" key="2">
    <source>
        <dbReference type="EMBL" id="CAK6969720.1"/>
    </source>
</evidence>
<feature type="compositionally biased region" description="Polar residues" evidence="1">
    <location>
        <begin position="1"/>
        <end position="11"/>
    </location>
</feature>
<dbReference type="GO" id="GO:0005794">
    <property type="term" value="C:Golgi apparatus"/>
    <property type="evidence" value="ECO:0007669"/>
    <property type="project" value="InterPro"/>
</dbReference>